<organism evidence="14 15">
    <name type="scientific">Vitrella brassicaformis (strain CCMP3155)</name>
    <dbReference type="NCBI Taxonomy" id="1169540"/>
    <lineage>
        <taxon>Eukaryota</taxon>
        <taxon>Sar</taxon>
        <taxon>Alveolata</taxon>
        <taxon>Colpodellida</taxon>
        <taxon>Vitrellaceae</taxon>
        <taxon>Vitrella</taxon>
    </lineage>
</organism>
<dbReference type="GO" id="GO:0006614">
    <property type="term" value="P:SRP-dependent cotranslational protein targeting to membrane"/>
    <property type="evidence" value="ECO:0007669"/>
    <property type="project" value="InterPro"/>
</dbReference>
<dbReference type="GO" id="GO:0005783">
    <property type="term" value="C:endoplasmic reticulum"/>
    <property type="evidence" value="ECO:0007669"/>
    <property type="project" value="UniProtKB-SubCell"/>
</dbReference>
<evidence type="ECO:0000256" key="7">
    <source>
        <dbReference type="ARBA" id="ARBA00022884"/>
    </source>
</evidence>
<dbReference type="GO" id="GO:0008312">
    <property type="term" value="F:7S RNA binding"/>
    <property type="evidence" value="ECO:0007669"/>
    <property type="project" value="InterPro"/>
</dbReference>
<dbReference type="AlphaFoldDB" id="A0A0G4EQN4"/>
<dbReference type="STRING" id="1169540.A0A0G4EQN4"/>
<dbReference type="EMBL" id="CDMY01000292">
    <property type="protein sequence ID" value="CEL99946.1"/>
    <property type="molecule type" value="Genomic_DNA"/>
</dbReference>
<evidence type="ECO:0000313" key="15">
    <source>
        <dbReference type="Proteomes" id="UP000041254"/>
    </source>
</evidence>
<evidence type="ECO:0000256" key="11">
    <source>
        <dbReference type="ARBA" id="ARBA00029498"/>
    </source>
</evidence>
<sequence length="652" mass="71270">MASSPKAAATGEEVNGGIKEAATDDVNANATTDVPPASGEVEPEGECVAVAPTQPTHEPFSLNVLEVCRQQQQQNGLRHNDYHRYRQYCARRLKRIRSSLKFKHGRSRYVAKAIPADFSDDRFLLLPLVNAERAWSYAVQLKATNAAAEQLNPRARLHSIRRFAKAVSWAKRLEQMCGIHCDKKTCIDAQAYRCWMQGEYHLEREEWQDAVDGFGQAKTLWEQLLRVSEDTQATAFKEKLDELDPKLRICRYHLGRLSADQRGGDSHKHKEGKTGTAASAASAGVLNDMSGGGASASADGDHTSWRGQRVVIPSEKVSAGLIRCDELRLSNCVDIDKATERDFEGLDGNDVIEKYGEISASYAEVLKQVHKDMINMGGDPDSPQWSAVESYVKEQTAVLNIERNLLLLLISIHKLHAAQDDLVRGKVKPEEGVRFCELIKENVSSALDLCPEYHEDADKASKLPISEGLCEALQSYLHVAANYRCWFVALCNAASGKLQEAYVLTDLALSRSDVSLPPTAPSPYSHIHTLVRRLQDDLPSRLRRWRARLAAKVVAQDSGLEDPLDKAASAGAGVAGASSASAAAAASTAAAAATTVKAGDLNAFPPAIEPIACKPLLFDLALSSFPPPDISHRVKKESKGLLGRFTSWWGGK</sequence>
<dbReference type="GO" id="GO:0030942">
    <property type="term" value="F:endoplasmic reticulum signal peptide binding"/>
    <property type="evidence" value="ECO:0007669"/>
    <property type="project" value="InterPro"/>
</dbReference>
<protein>
    <recommendedName>
        <fullName evidence="11 12">Signal recognition particle subunit SRP68</fullName>
        <shortName evidence="12">SRP68</shortName>
    </recommendedName>
</protein>
<dbReference type="GO" id="GO:0005047">
    <property type="term" value="F:signal recognition particle binding"/>
    <property type="evidence" value="ECO:0007669"/>
    <property type="project" value="InterPro"/>
</dbReference>
<evidence type="ECO:0000256" key="3">
    <source>
        <dbReference type="ARBA" id="ARBA00004604"/>
    </source>
</evidence>
<dbReference type="CDD" id="cd15481">
    <property type="entry name" value="SRP68-RBD"/>
    <property type="match status" value="1"/>
</dbReference>
<comment type="subcellular location">
    <subcellularLocation>
        <location evidence="2 12">Cytoplasm</location>
    </subcellularLocation>
    <subcellularLocation>
        <location evidence="1">Endoplasmic reticulum</location>
    </subcellularLocation>
    <subcellularLocation>
        <location evidence="3">Nucleus</location>
        <location evidence="3">Nucleolus</location>
    </subcellularLocation>
</comment>
<reference evidence="14 15" key="1">
    <citation type="submission" date="2014-11" db="EMBL/GenBank/DDBJ databases">
        <authorList>
            <person name="Zhu J."/>
            <person name="Qi W."/>
            <person name="Song R."/>
        </authorList>
    </citation>
    <scope>NUCLEOTIDE SEQUENCE [LARGE SCALE GENOMIC DNA]</scope>
</reference>
<dbReference type="GO" id="GO:0005786">
    <property type="term" value="C:signal recognition particle, endoplasmic reticulum targeting"/>
    <property type="evidence" value="ECO:0007669"/>
    <property type="project" value="UniProtKB-KW"/>
</dbReference>
<keyword evidence="5 12" id="KW-0963">Cytoplasm</keyword>
<evidence type="ECO:0000256" key="13">
    <source>
        <dbReference type="SAM" id="MobiDB-lite"/>
    </source>
</evidence>
<dbReference type="PIRSF" id="PIRSF038995">
    <property type="entry name" value="SRP68"/>
    <property type="match status" value="1"/>
</dbReference>
<dbReference type="OrthoDB" id="10255118at2759"/>
<keyword evidence="10 12" id="KW-0687">Ribonucleoprotein</keyword>
<feature type="compositionally biased region" description="Low complexity" evidence="13">
    <location>
        <begin position="24"/>
        <end position="34"/>
    </location>
</feature>
<evidence type="ECO:0000313" key="14">
    <source>
        <dbReference type="EMBL" id="CEL99946.1"/>
    </source>
</evidence>
<dbReference type="OMA" id="LEPLPCK"/>
<dbReference type="PANTHER" id="PTHR12860:SF0">
    <property type="entry name" value="SIGNAL RECOGNITION PARTICLE SUBUNIT SRP68"/>
    <property type="match status" value="1"/>
</dbReference>
<evidence type="ECO:0000256" key="4">
    <source>
        <dbReference type="ARBA" id="ARBA00009352"/>
    </source>
</evidence>
<dbReference type="PhylomeDB" id="A0A0G4EQN4"/>
<gene>
    <name evidence="14" type="ORF">Vbra_12723</name>
</gene>
<comment type="function">
    <text evidence="12">Component of the signal recognition particle (SRP) complex, a ribonucleoprotein complex that mediates the cotranslational targeting of secretory and membrane proteins to the endoplasmic reticulum (ER). The SRP complex interacts with the signal sequence in nascent secretory and membrane proteins and directs them to the membrane of the ER.</text>
</comment>
<dbReference type="Proteomes" id="UP000041254">
    <property type="component" value="Unassembled WGS sequence"/>
</dbReference>
<dbReference type="InterPro" id="IPR034652">
    <property type="entry name" value="SRP68-RBD"/>
</dbReference>
<keyword evidence="9" id="KW-0539">Nucleus</keyword>
<name>A0A0G4EQN4_VITBC</name>
<dbReference type="FunFam" id="1.10.3450.40:FF:000001">
    <property type="entry name" value="Signal recognition particle subunit SRP68"/>
    <property type="match status" value="1"/>
</dbReference>
<comment type="similarity">
    <text evidence="4 12">Belongs to the SRP68 family.</text>
</comment>
<keyword evidence="15" id="KW-1185">Reference proteome</keyword>
<evidence type="ECO:0000256" key="9">
    <source>
        <dbReference type="ARBA" id="ARBA00023242"/>
    </source>
</evidence>
<dbReference type="InterPro" id="IPR026258">
    <property type="entry name" value="SRP68"/>
</dbReference>
<evidence type="ECO:0000256" key="6">
    <source>
        <dbReference type="ARBA" id="ARBA00022824"/>
    </source>
</evidence>
<evidence type="ECO:0000256" key="10">
    <source>
        <dbReference type="ARBA" id="ARBA00023274"/>
    </source>
</evidence>
<proteinExistence type="inferred from homology"/>
<evidence type="ECO:0000256" key="5">
    <source>
        <dbReference type="ARBA" id="ARBA00022490"/>
    </source>
</evidence>
<dbReference type="Gene3D" id="1.10.3450.40">
    <property type="entry name" value="Signal recognition particle, SRP68 subunit, RNA-binding domain"/>
    <property type="match status" value="1"/>
</dbReference>
<evidence type="ECO:0000256" key="12">
    <source>
        <dbReference type="PIRNR" id="PIRNR038995"/>
    </source>
</evidence>
<keyword evidence="8 12" id="KW-0733">Signal recognition particle</keyword>
<keyword evidence="6" id="KW-0256">Endoplasmic reticulum</keyword>
<dbReference type="PANTHER" id="PTHR12860">
    <property type="entry name" value="SIGNAL RECOGNITION PARTICLE 68 KDA PROTEIN"/>
    <property type="match status" value="1"/>
</dbReference>
<dbReference type="GO" id="GO:0005730">
    <property type="term" value="C:nucleolus"/>
    <property type="evidence" value="ECO:0007669"/>
    <property type="project" value="UniProtKB-SubCell"/>
</dbReference>
<dbReference type="GO" id="GO:0005829">
    <property type="term" value="C:cytosol"/>
    <property type="evidence" value="ECO:0007669"/>
    <property type="project" value="UniProtKB-ARBA"/>
</dbReference>
<feature type="region of interest" description="Disordered" evidence="13">
    <location>
        <begin position="1"/>
        <end position="44"/>
    </location>
</feature>
<evidence type="ECO:0000256" key="2">
    <source>
        <dbReference type="ARBA" id="ARBA00004496"/>
    </source>
</evidence>
<keyword evidence="7 12" id="KW-0694">RNA-binding</keyword>
<dbReference type="VEuPathDB" id="CryptoDB:Vbra_12723"/>
<feature type="region of interest" description="Disordered" evidence="13">
    <location>
        <begin position="285"/>
        <end position="304"/>
    </location>
</feature>
<accession>A0A0G4EQN4</accession>
<evidence type="ECO:0000256" key="8">
    <source>
        <dbReference type="ARBA" id="ARBA00023135"/>
    </source>
</evidence>
<dbReference type="Pfam" id="PF16969">
    <property type="entry name" value="SRP68"/>
    <property type="match status" value="1"/>
</dbReference>
<dbReference type="InterPro" id="IPR038253">
    <property type="entry name" value="SRP68_N_sf"/>
</dbReference>
<evidence type="ECO:0000256" key="1">
    <source>
        <dbReference type="ARBA" id="ARBA00004240"/>
    </source>
</evidence>
<dbReference type="InParanoid" id="A0A0G4EQN4"/>